<dbReference type="Proteomes" id="UP000324897">
    <property type="component" value="Chromosome 7"/>
</dbReference>
<protein>
    <submittedName>
        <fullName evidence="2">Uncharacterized protein</fullName>
    </submittedName>
</protein>
<dbReference type="AlphaFoldDB" id="A0A5J9U6D7"/>
<feature type="region of interest" description="Disordered" evidence="1">
    <location>
        <begin position="48"/>
        <end position="80"/>
    </location>
</feature>
<dbReference type="PANTHER" id="PTHR34791">
    <property type="entry name" value="OS02G0272100 PROTEIN"/>
    <property type="match status" value="1"/>
</dbReference>
<name>A0A5J9U6D7_9POAL</name>
<dbReference type="OrthoDB" id="684434at2759"/>
<evidence type="ECO:0000256" key="1">
    <source>
        <dbReference type="SAM" id="MobiDB-lite"/>
    </source>
</evidence>
<dbReference type="PANTHER" id="PTHR34791:SF1">
    <property type="entry name" value="OS02G0272100 PROTEIN"/>
    <property type="match status" value="1"/>
</dbReference>
<dbReference type="EMBL" id="RWGY01000029">
    <property type="protein sequence ID" value="TVU19037.1"/>
    <property type="molecule type" value="Genomic_DNA"/>
</dbReference>
<accession>A0A5J9U6D7</accession>
<keyword evidence="3" id="KW-1185">Reference proteome</keyword>
<sequence length="271" mass="30208">MPLSSQRFIYIQGHATIRETTIRRWIALGGLIVRRYVFVRRKEADGSLGHTPPRLLHNPSPLPDASRSTGSSPDRPWPRYLRSTRSSIDTGRWDAEHPLGRLFILDHAAFVDAGFVPLPLPSRRKRRPIPREAGRTASALSLRYTAPELLRQRHGHASVLLRQQVYGRKIVFYVQRSDGRPVAFSWVAVDVFAAAALLSGGLDVTARALRRNAVSGTRCAGAPSSTCAAATFVSLPGDVKLAILARVESRRVVAELDREFRKRRYMAVART</sequence>
<comment type="caution">
    <text evidence="2">The sequence shown here is derived from an EMBL/GenBank/DDBJ whole genome shotgun (WGS) entry which is preliminary data.</text>
</comment>
<dbReference type="Gramene" id="TVU19037">
    <property type="protein sequence ID" value="TVU19037"/>
    <property type="gene ID" value="EJB05_35164"/>
</dbReference>
<evidence type="ECO:0000313" key="3">
    <source>
        <dbReference type="Proteomes" id="UP000324897"/>
    </source>
</evidence>
<reference evidence="2 3" key="1">
    <citation type="journal article" date="2019" name="Sci. Rep.">
        <title>A high-quality genome of Eragrostis curvula grass provides insights into Poaceae evolution and supports new strategies to enhance forage quality.</title>
        <authorList>
            <person name="Carballo J."/>
            <person name="Santos B.A.C.M."/>
            <person name="Zappacosta D."/>
            <person name="Garbus I."/>
            <person name="Selva J.P."/>
            <person name="Gallo C.A."/>
            <person name="Diaz A."/>
            <person name="Albertini E."/>
            <person name="Caccamo M."/>
            <person name="Echenique V."/>
        </authorList>
    </citation>
    <scope>NUCLEOTIDE SEQUENCE [LARGE SCALE GENOMIC DNA]</scope>
    <source>
        <strain evidence="3">cv. Victoria</strain>
        <tissue evidence="2">Leaf</tissue>
    </source>
</reference>
<feature type="non-terminal residue" evidence="2">
    <location>
        <position position="1"/>
    </location>
</feature>
<evidence type="ECO:0000313" key="2">
    <source>
        <dbReference type="EMBL" id="TVU19037.1"/>
    </source>
</evidence>
<gene>
    <name evidence="2" type="ORF">EJB05_35164</name>
</gene>
<proteinExistence type="predicted"/>
<organism evidence="2 3">
    <name type="scientific">Eragrostis curvula</name>
    <name type="common">weeping love grass</name>
    <dbReference type="NCBI Taxonomy" id="38414"/>
    <lineage>
        <taxon>Eukaryota</taxon>
        <taxon>Viridiplantae</taxon>
        <taxon>Streptophyta</taxon>
        <taxon>Embryophyta</taxon>
        <taxon>Tracheophyta</taxon>
        <taxon>Spermatophyta</taxon>
        <taxon>Magnoliopsida</taxon>
        <taxon>Liliopsida</taxon>
        <taxon>Poales</taxon>
        <taxon>Poaceae</taxon>
        <taxon>PACMAD clade</taxon>
        <taxon>Chloridoideae</taxon>
        <taxon>Eragrostideae</taxon>
        <taxon>Eragrostidinae</taxon>
        <taxon>Eragrostis</taxon>
    </lineage>
</organism>